<reference evidence="3" key="1">
    <citation type="journal article" date="2019" name="Int. J. Syst. Evol. Microbiol.">
        <title>The Global Catalogue of Microorganisms (GCM) 10K type strain sequencing project: providing services to taxonomists for standard genome sequencing and annotation.</title>
        <authorList>
            <consortium name="The Broad Institute Genomics Platform"/>
            <consortium name="The Broad Institute Genome Sequencing Center for Infectious Disease"/>
            <person name="Wu L."/>
            <person name="Ma J."/>
        </authorList>
    </citation>
    <scope>NUCLEOTIDE SEQUENCE [LARGE SCALE GENOMIC DNA]</scope>
    <source>
        <strain evidence="3">JCM 14545</strain>
    </source>
</reference>
<evidence type="ECO:0000313" key="3">
    <source>
        <dbReference type="Proteomes" id="UP001501116"/>
    </source>
</evidence>
<name>A0ABP5DNG1_9PSEU</name>
<feature type="region of interest" description="Disordered" evidence="1">
    <location>
        <begin position="1"/>
        <end position="28"/>
    </location>
</feature>
<gene>
    <name evidence="2" type="ORF">GCM10009754_70560</name>
</gene>
<dbReference type="EMBL" id="BAAANN010000038">
    <property type="protein sequence ID" value="GAA1983320.1"/>
    <property type="molecule type" value="Genomic_DNA"/>
</dbReference>
<dbReference type="Proteomes" id="UP001501116">
    <property type="component" value="Unassembled WGS sequence"/>
</dbReference>
<accession>A0ABP5DNG1</accession>
<evidence type="ECO:0000256" key="1">
    <source>
        <dbReference type="SAM" id="MobiDB-lite"/>
    </source>
</evidence>
<keyword evidence="3" id="KW-1185">Reference proteome</keyword>
<sequence length="79" mass="8264">MISRNSATMGAIASTDKHPGGDMAWPRSASDVASDAWGWLKDAEHCYRNSEDGTPEQSAAITAMASAAIAGLLAKQIKD</sequence>
<organism evidence="2 3">
    <name type="scientific">Amycolatopsis minnesotensis</name>
    <dbReference type="NCBI Taxonomy" id="337894"/>
    <lineage>
        <taxon>Bacteria</taxon>
        <taxon>Bacillati</taxon>
        <taxon>Actinomycetota</taxon>
        <taxon>Actinomycetes</taxon>
        <taxon>Pseudonocardiales</taxon>
        <taxon>Pseudonocardiaceae</taxon>
        <taxon>Amycolatopsis</taxon>
    </lineage>
</organism>
<comment type="caution">
    <text evidence="2">The sequence shown here is derived from an EMBL/GenBank/DDBJ whole genome shotgun (WGS) entry which is preliminary data.</text>
</comment>
<protein>
    <submittedName>
        <fullName evidence="2">Uncharacterized protein</fullName>
    </submittedName>
</protein>
<proteinExistence type="predicted"/>
<evidence type="ECO:0000313" key="2">
    <source>
        <dbReference type="EMBL" id="GAA1983320.1"/>
    </source>
</evidence>